<dbReference type="EC" id="2.7.12.2" evidence="7"/>
<evidence type="ECO:0000256" key="8">
    <source>
        <dbReference type="ARBA" id="ARBA00049014"/>
    </source>
</evidence>
<protein>
    <recommendedName>
        <fullName evidence="7">mitogen-activated protein kinase kinase</fullName>
        <ecNumber evidence="7">2.7.12.2</ecNumber>
    </recommendedName>
</protein>
<dbReference type="Gene3D" id="3.30.200.20">
    <property type="entry name" value="Phosphorylase Kinase, domain 1"/>
    <property type="match status" value="1"/>
</dbReference>
<evidence type="ECO:0000313" key="15">
    <source>
        <dbReference type="EMBL" id="TYG77702.1"/>
    </source>
</evidence>
<keyword evidence="4" id="KW-0418">Kinase</keyword>
<evidence type="ECO:0000256" key="12">
    <source>
        <dbReference type="RuleBase" id="RU000304"/>
    </source>
</evidence>
<dbReference type="PROSITE" id="PS00108">
    <property type="entry name" value="PROTEIN_KINASE_ST"/>
    <property type="match status" value="1"/>
</dbReference>
<evidence type="ECO:0000259" key="14">
    <source>
        <dbReference type="PROSITE" id="PS50011"/>
    </source>
</evidence>
<evidence type="ECO:0000256" key="9">
    <source>
        <dbReference type="ARBA" id="ARBA00049299"/>
    </source>
</evidence>
<dbReference type="SMART" id="SM00220">
    <property type="entry name" value="S_TKc"/>
    <property type="match status" value="1"/>
</dbReference>
<proteinExistence type="inferred from homology"/>
<comment type="catalytic activity">
    <reaction evidence="9">
        <text>L-threonyl-[protein] + ATP = O-phospho-L-threonyl-[protein] + ADP + H(+)</text>
        <dbReference type="Rhea" id="RHEA:46608"/>
        <dbReference type="Rhea" id="RHEA-COMP:11060"/>
        <dbReference type="Rhea" id="RHEA-COMP:11605"/>
        <dbReference type="ChEBI" id="CHEBI:15378"/>
        <dbReference type="ChEBI" id="CHEBI:30013"/>
        <dbReference type="ChEBI" id="CHEBI:30616"/>
        <dbReference type="ChEBI" id="CHEBI:61977"/>
        <dbReference type="ChEBI" id="CHEBI:456216"/>
        <dbReference type="EC" id="2.7.12.2"/>
    </reaction>
</comment>
<evidence type="ECO:0000256" key="1">
    <source>
        <dbReference type="ARBA" id="ARBA00022527"/>
    </source>
</evidence>
<comment type="similarity">
    <text evidence="6">Belongs to the protein kinase superfamily. STE Ser/Thr protein kinase family. MAP kinase kinase subfamily.</text>
</comment>
<dbReference type="InterPro" id="IPR053235">
    <property type="entry name" value="Ser_Thr_kinase"/>
</dbReference>
<sequence length="352" mass="39400">MELSLPSITSLVFILLRLILIYHSLLFLTSVKMALVRERRHQQGLRLSLPPLPAADFLQQSHYTALLSAIGPTSPDIESLSDLERLSVIGHGNGGTVYKVRNRKSSSVYALKVLRFDQNTAIRHQAACEAEILKRVDSQFVVKCFAVFDTIGGELCFVMEHMERGSLYDELRVRANLPEDVISGIARSVLRGLQYLHGMQIVHGDIKPSNLLINGKGEVKIADFGVSKIVVGTRNAYDTFMGTCAYMSPERVDPERWNGGNADGFVGDIWSLGVVVLECCVGRYPLIGLGEKPDWAALMCAICFGERPQMPETVSPYFRSFVRRCLEKDWRNRGTVDELLHHPFVNGTFELR</sequence>
<reference evidence="15 16" key="1">
    <citation type="submission" date="2019-06" db="EMBL/GenBank/DDBJ databases">
        <title>WGS assembly of Gossypium darwinii.</title>
        <authorList>
            <person name="Chen Z.J."/>
            <person name="Sreedasyam A."/>
            <person name="Ando A."/>
            <person name="Song Q."/>
            <person name="De L."/>
            <person name="Hulse-Kemp A."/>
            <person name="Ding M."/>
            <person name="Ye W."/>
            <person name="Kirkbride R."/>
            <person name="Jenkins J."/>
            <person name="Plott C."/>
            <person name="Lovell J."/>
            <person name="Lin Y.-M."/>
            <person name="Vaughn R."/>
            <person name="Liu B."/>
            <person name="Li W."/>
            <person name="Simpson S."/>
            <person name="Scheffler B."/>
            <person name="Saski C."/>
            <person name="Grover C."/>
            <person name="Hu G."/>
            <person name="Conover J."/>
            <person name="Carlson J."/>
            <person name="Shu S."/>
            <person name="Boston L."/>
            <person name="Williams M."/>
            <person name="Peterson D."/>
            <person name="Mcgee K."/>
            <person name="Jones D."/>
            <person name="Wendel J."/>
            <person name="Stelly D."/>
            <person name="Grimwood J."/>
            <person name="Schmutz J."/>
        </authorList>
    </citation>
    <scope>NUCLEOTIDE SEQUENCE [LARGE SCALE GENOMIC DNA]</scope>
    <source>
        <strain evidence="15">1808015.09</strain>
    </source>
</reference>
<keyword evidence="16" id="KW-1185">Reference proteome</keyword>
<dbReference type="CDD" id="cd06623">
    <property type="entry name" value="PKc_MAPKK_plant_like"/>
    <property type="match status" value="1"/>
</dbReference>
<dbReference type="SUPFAM" id="SSF56112">
    <property type="entry name" value="Protein kinase-like (PK-like)"/>
    <property type="match status" value="1"/>
</dbReference>
<dbReference type="PANTHER" id="PTHR24361:SF747">
    <property type="entry name" value="MITOGEN-ACTIVATED PROTEIN KINASE KINASE 10"/>
    <property type="match status" value="1"/>
</dbReference>
<dbReference type="FunFam" id="3.30.200.20:FF:000716">
    <property type="entry name" value="Mitogen-activated protein kinase kinase 1"/>
    <property type="match status" value="1"/>
</dbReference>
<dbReference type="PROSITE" id="PS00107">
    <property type="entry name" value="PROTEIN_KINASE_ATP"/>
    <property type="match status" value="1"/>
</dbReference>
<evidence type="ECO:0000256" key="5">
    <source>
        <dbReference type="ARBA" id="ARBA00022840"/>
    </source>
</evidence>
<comment type="catalytic activity">
    <reaction evidence="10">
        <text>L-tyrosyl-[protein] + ATP = O-phospho-L-tyrosyl-[protein] + ADP + H(+)</text>
        <dbReference type="Rhea" id="RHEA:10596"/>
        <dbReference type="Rhea" id="RHEA-COMP:10136"/>
        <dbReference type="Rhea" id="RHEA-COMP:20101"/>
        <dbReference type="ChEBI" id="CHEBI:15378"/>
        <dbReference type="ChEBI" id="CHEBI:30616"/>
        <dbReference type="ChEBI" id="CHEBI:46858"/>
        <dbReference type="ChEBI" id="CHEBI:61978"/>
        <dbReference type="ChEBI" id="CHEBI:456216"/>
        <dbReference type="EC" id="2.7.12.2"/>
    </reaction>
</comment>
<dbReference type="SMR" id="A0A5D2DAK3"/>
<gene>
    <name evidence="15" type="ORF">ES288_D03G215500v1</name>
</gene>
<name>A0A5D2DAK3_GOSDA</name>
<evidence type="ECO:0000256" key="6">
    <source>
        <dbReference type="ARBA" id="ARBA00038035"/>
    </source>
</evidence>
<evidence type="ECO:0000256" key="4">
    <source>
        <dbReference type="ARBA" id="ARBA00022777"/>
    </source>
</evidence>
<accession>A0A5D2DAK3</accession>
<organism evidence="15 16">
    <name type="scientific">Gossypium darwinii</name>
    <name type="common">Darwin's cotton</name>
    <name type="synonym">Gossypium barbadense var. darwinii</name>
    <dbReference type="NCBI Taxonomy" id="34276"/>
    <lineage>
        <taxon>Eukaryota</taxon>
        <taxon>Viridiplantae</taxon>
        <taxon>Streptophyta</taxon>
        <taxon>Embryophyta</taxon>
        <taxon>Tracheophyta</taxon>
        <taxon>Spermatophyta</taxon>
        <taxon>Magnoliopsida</taxon>
        <taxon>eudicotyledons</taxon>
        <taxon>Gunneridae</taxon>
        <taxon>Pentapetalae</taxon>
        <taxon>rosids</taxon>
        <taxon>malvids</taxon>
        <taxon>Malvales</taxon>
        <taxon>Malvaceae</taxon>
        <taxon>Malvoideae</taxon>
        <taxon>Gossypium</taxon>
    </lineage>
</organism>
<evidence type="ECO:0000313" key="16">
    <source>
        <dbReference type="Proteomes" id="UP000323506"/>
    </source>
</evidence>
<dbReference type="Proteomes" id="UP000323506">
    <property type="component" value="Chromosome D03"/>
</dbReference>
<evidence type="ECO:0000256" key="3">
    <source>
        <dbReference type="ARBA" id="ARBA00022741"/>
    </source>
</evidence>
<evidence type="ECO:0000256" key="7">
    <source>
        <dbReference type="ARBA" id="ARBA00038999"/>
    </source>
</evidence>
<keyword evidence="13" id="KW-0812">Transmembrane</keyword>
<dbReference type="EMBL" id="CM017703">
    <property type="protein sequence ID" value="TYG77702.1"/>
    <property type="molecule type" value="Genomic_DNA"/>
</dbReference>
<dbReference type="GO" id="GO:0004674">
    <property type="term" value="F:protein serine/threonine kinase activity"/>
    <property type="evidence" value="ECO:0007669"/>
    <property type="project" value="UniProtKB-KW"/>
</dbReference>
<evidence type="ECO:0000256" key="13">
    <source>
        <dbReference type="SAM" id="Phobius"/>
    </source>
</evidence>
<dbReference type="InterPro" id="IPR008271">
    <property type="entry name" value="Ser/Thr_kinase_AS"/>
</dbReference>
<keyword evidence="5 11" id="KW-0067">ATP-binding</keyword>
<evidence type="ECO:0000256" key="10">
    <source>
        <dbReference type="ARBA" id="ARBA00051693"/>
    </source>
</evidence>
<keyword evidence="13" id="KW-0472">Membrane</keyword>
<dbReference type="Gene3D" id="1.10.510.10">
    <property type="entry name" value="Transferase(Phosphotransferase) domain 1"/>
    <property type="match status" value="1"/>
</dbReference>
<feature type="binding site" evidence="11">
    <location>
        <position position="112"/>
    </location>
    <ligand>
        <name>ATP</name>
        <dbReference type="ChEBI" id="CHEBI:30616"/>
    </ligand>
</feature>
<dbReference type="GO" id="GO:0005524">
    <property type="term" value="F:ATP binding"/>
    <property type="evidence" value="ECO:0007669"/>
    <property type="project" value="UniProtKB-UniRule"/>
</dbReference>
<evidence type="ECO:0000256" key="11">
    <source>
        <dbReference type="PROSITE-ProRule" id="PRU10141"/>
    </source>
</evidence>
<keyword evidence="3 11" id="KW-0547">Nucleotide-binding</keyword>
<dbReference type="InterPro" id="IPR000719">
    <property type="entry name" value="Prot_kinase_dom"/>
</dbReference>
<dbReference type="GO" id="GO:0004708">
    <property type="term" value="F:MAP kinase kinase activity"/>
    <property type="evidence" value="ECO:0007669"/>
    <property type="project" value="UniProtKB-EC"/>
</dbReference>
<dbReference type="InterPro" id="IPR017441">
    <property type="entry name" value="Protein_kinase_ATP_BS"/>
</dbReference>
<dbReference type="AlphaFoldDB" id="A0A5D2DAK3"/>
<feature type="transmembrane region" description="Helical" evidence="13">
    <location>
        <begin position="12"/>
        <end position="36"/>
    </location>
</feature>
<comment type="catalytic activity">
    <reaction evidence="8">
        <text>L-seryl-[protein] + ATP = O-phospho-L-seryl-[protein] + ADP + H(+)</text>
        <dbReference type="Rhea" id="RHEA:17989"/>
        <dbReference type="Rhea" id="RHEA-COMP:9863"/>
        <dbReference type="Rhea" id="RHEA-COMP:11604"/>
        <dbReference type="ChEBI" id="CHEBI:15378"/>
        <dbReference type="ChEBI" id="CHEBI:29999"/>
        <dbReference type="ChEBI" id="CHEBI:30616"/>
        <dbReference type="ChEBI" id="CHEBI:83421"/>
        <dbReference type="ChEBI" id="CHEBI:456216"/>
        <dbReference type="EC" id="2.7.12.2"/>
    </reaction>
</comment>
<dbReference type="InterPro" id="IPR011009">
    <property type="entry name" value="Kinase-like_dom_sf"/>
</dbReference>
<evidence type="ECO:0000256" key="2">
    <source>
        <dbReference type="ARBA" id="ARBA00022679"/>
    </source>
</evidence>
<keyword evidence="2" id="KW-0808">Transferase</keyword>
<dbReference type="Pfam" id="PF00069">
    <property type="entry name" value="Pkinase"/>
    <property type="match status" value="1"/>
</dbReference>
<dbReference type="GO" id="GO:0005737">
    <property type="term" value="C:cytoplasm"/>
    <property type="evidence" value="ECO:0007669"/>
    <property type="project" value="TreeGrafter"/>
</dbReference>
<keyword evidence="13" id="KW-1133">Transmembrane helix</keyword>
<feature type="domain" description="Protein kinase" evidence="14">
    <location>
        <begin position="83"/>
        <end position="345"/>
    </location>
</feature>
<dbReference type="PANTHER" id="PTHR24361">
    <property type="entry name" value="MITOGEN-ACTIVATED KINASE KINASE KINASE"/>
    <property type="match status" value="1"/>
</dbReference>
<dbReference type="PROSITE" id="PS50011">
    <property type="entry name" value="PROTEIN_KINASE_DOM"/>
    <property type="match status" value="1"/>
</dbReference>
<keyword evidence="1 12" id="KW-0723">Serine/threonine-protein kinase</keyword>